<dbReference type="Gene3D" id="2.40.50.100">
    <property type="match status" value="1"/>
</dbReference>
<organism evidence="4 5">
    <name type="scientific">Thermophagus xiamenensis</name>
    <dbReference type="NCBI Taxonomy" id="385682"/>
    <lineage>
        <taxon>Bacteria</taxon>
        <taxon>Pseudomonadati</taxon>
        <taxon>Bacteroidota</taxon>
        <taxon>Bacteroidia</taxon>
        <taxon>Marinilabiliales</taxon>
        <taxon>Marinilabiliaceae</taxon>
        <taxon>Thermophagus</taxon>
    </lineage>
</organism>
<dbReference type="GO" id="GO:1990281">
    <property type="term" value="C:efflux pump complex"/>
    <property type="evidence" value="ECO:0007669"/>
    <property type="project" value="TreeGrafter"/>
</dbReference>
<feature type="coiled-coil region" evidence="1">
    <location>
        <begin position="157"/>
        <end position="198"/>
    </location>
</feature>
<dbReference type="AlphaFoldDB" id="A0A1I2F6Z3"/>
<protein>
    <submittedName>
        <fullName evidence="4">HlyD family secretion protein</fullName>
    </submittedName>
</protein>
<dbReference type="Gene3D" id="1.10.287.470">
    <property type="entry name" value="Helix hairpin bin"/>
    <property type="match status" value="1"/>
</dbReference>
<name>A0A1I2F6Z3_9BACT</name>
<evidence type="ECO:0000256" key="2">
    <source>
        <dbReference type="SAM" id="Phobius"/>
    </source>
</evidence>
<dbReference type="SUPFAM" id="SSF111369">
    <property type="entry name" value="HlyD-like secretion proteins"/>
    <property type="match status" value="1"/>
</dbReference>
<sequence length="317" mass="35366">MKSIFKTNSTLKDESILSKFLFIDAGFLSTLLLVLILIPGCSNDDGKADAYGNFEADEVIISSEIAGKIEWLQVDEGDILEGGKVIAMIDTTIAQLELEQLLASKESVEARLVQLRKSIEVQKERLKVMEKEVNRVAGMFEEEAISAQKYDEITGQYRVTQKELAQVQSQALALKAEMRVVEAKINAARERLARCKVKAPFSGTILQKYAEAGEVVAFGKPLLKMAKTDELILRAYISGVQLDDVTLGQSVRVAFDRDKKNEHQREGKITWISASAEFTPKIIQTKEERVDLVYAIKVKVPNYDGKIKIGMPGEVFF</sequence>
<dbReference type="Gene3D" id="2.40.30.170">
    <property type="match status" value="1"/>
</dbReference>
<dbReference type="EMBL" id="FONA01000026">
    <property type="protein sequence ID" value="SFF00290.1"/>
    <property type="molecule type" value="Genomic_DNA"/>
</dbReference>
<keyword evidence="2" id="KW-0812">Transmembrane</keyword>
<dbReference type="GO" id="GO:0015562">
    <property type="term" value="F:efflux transmembrane transporter activity"/>
    <property type="evidence" value="ECO:0007669"/>
    <property type="project" value="TreeGrafter"/>
</dbReference>
<feature type="coiled-coil region" evidence="1">
    <location>
        <begin position="98"/>
        <end position="132"/>
    </location>
</feature>
<dbReference type="PANTHER" id="PTHR30469">
    <property type="entry name" value="MULTIDRUG RESISTANCE PROTEIN MDTA"/>
    <property type="match status" value="1"/>
</dbReference>
<accession>A0A1I2F6Z3</accession>
<dbReference type="InterPro" id="IPR058625">
    <property type="entry name" value="MdtA-like_BSH"/>
</dbReference>
<dbReference type="RefSeq" id="WP_010528010.1">
    <property type="nucleotide sequence ID" value="NZ_AFSL01000069.1"/>
</dbReference>
<feature type="domain" description="Multidrug resistance protein MdtA-like barrel-sandwich hybrid" evidence="3">
    <location>
        <begin position="59"/>
        <end position="221"/>
    </location>
</feature>
<evidence type="ECO:0000313" key="4">
    <source>
        <dbReference type="EMBL" id="SFF00290.1"/>
    </source>
</evidence>
<keyword evidence="1" id="KW-0175">Coiled coil</keyword>
<proteinExistence type="predicted"/>
<dbReference type="OrthoDB" id="9778236at2"/>
<dbReference type="FunCoup" id="A0A1I2F6Z3">
    <property type="interactions" value="49"/>
</dbReference>
<dbReference type="eggNOG" id="COG1566">
    <property type="taxonomic scope" value="Bacteria"/>
</dbReference>
<keyword evidence="2" id="KW-0472">Membrane</keyword>
<evidence type="ECO:0000313" key="5">
    <source>
        <dbReference type="Proteomes" id="UP000181976"/>
    </source>
</evidence>
<evidence type="ECO:0000256" key="1">
    <source>
        <dbReference type="SAM" id="Coils"/>
    </source>
</evidence>
<dbReference type="InParanoid" id="A0A1I2F6Z3"/>
<keyword evidence="5" id="KW-1185">Reference proteome</keyword>
<evidence type="ECO:0000259" key="3">
    <source>
        <dbReference type="Pfam" id="PF25917"/>
    </source>
</evidence>
<keyword evidence="2" id="KW-1133">Transmembrane helix</keyword>
<reference evidence="4 5" key="1">
    <citation type="submission" date="2016-10" db="EMBL/GenBank/DDBJ databases">
        <authorList>
            <person name="de Groot N.N."/>
        </authorList>
    </citation>
    <scope>NUCLEOTIDE SEQUENCE [LARGE SCALE GENOMIC DNA]</scope>
    <source>
        <strain evidence="4 5">DSM 19012</strain>
    </source>
</reference>
<feature type="transmembrane region" description="Helical" evidence="2">
    <location>
        <begin position="20"/>
        <end position="38"/>
    </location>
</feature>
<dbReference type="STRING" id="385682.SAMN05444380_12640"/>
<dbReference type="Pfam" id="PF25917">
    <property type="entry name" value="BSH_RND"/>
    <property type="match status" value="1"/>
</dbReference>
<dbReference type="Proteomes" id="UP000181976">
    <property type="component" value="Unassembled WGS sequence"/>
</dbReference>
<gene>
    <name evidence="4" type="ORF">SAMN05444380_12640</name>
</gene>